<keyword evidence="6" id="KW-1185">Reference proteome</keyword>
<dbReference type="AlphaFoldDB" id="A0AAV5MLU1"/>
<evidence type="ECO:0000313" key="5">
    <source>
        <dbReference type="EMBL" id="GKV50398.1"/>
    </source>
</evidence>
<dbReference type="PANTHER" id="PTHR31213">
    <property type="entry name" value="OS08G0374000 PROTEIN-RELATED"/>
    <property type="match status" value="1"/>
</dbReference>
<name>A0AAV5MLU1_9ROSI</name>
<dbReference type="InterPro" id="IPR024949">
    <property type="entry name" value="Bet_v_I_allergen"/>
</dbReference>
<keyword evidence="2" id="KW-0611">Plant defense</keyword>
<proteinExistence type="inferred from homology"/>
<sequence>MEVTTEFPPALMFNAFVSEDKFHIHNFDVSEIILSIQNVEFIEGDGGAGSIKKITFKEGSEVKYVKQKIEAIDEENFSVNYIIIEGEALMNNLEKISYDIKFIAASDGGSICNISSSKHYTFGDIYIKEEDIKAEKKRALGLIKALEAYLMANRKAPKIKLD</sequence>
<dbReference type="Pfam" id="PF00407">
    <property type="entry name" value="Bet_v_1"/>
    <property type="match status" value="1"/>
</dbReference>
<dbReference type="InterPro" id="IPR050279">
    <property type="entry name" value="Plant_def-hormone_signal"/>
</dbReference>
<dbReference type="FunFam" id="3.30.530.20:FF:000007">
    <property type="entry name" value="Major pollen allergen Bet v 1-A"/>
    <property type="match status" value="1"/>
</dbReference>
<dbReference type="EMBL" id="BPVZ01000363">
    <property type="protein sequence ID" value="GKV50398.1"/>
    <property type="molecule type" value="Genomic_DNA"/>
</dbReference>
<dbReference type="GO" id="GO:0006952">
    <property type="term" value="P:defense response"/>
    <property type="evidence" value="ECO:0007669"/>
    <property type="project" value="UniProtKB-KW"/>
</dbReference>
<organism evidence="5 6">
    <name type="scientific">Rubroshorea leprosula</name>
    <dbReference type="NCBI Taxonomy" id="152421"/>
    <lineage>
        <taxon>Eukaryota</taxon>
        <taxon>Viridiplantae</taxon>
        <taxon>Streptophyta</taxon>
        <taxon>Embryophyta</taxon>
        <taxon>Tracheophyta</taxon>
        <taxon>Spermatophyta</taxon>
        <taxon>Magnoliopsida</taxon>
        <taxon>eudicotyledons</taxon>
        <taxon>Gunneridae</taxon>
        <taxon>Pentapetalae</taxon>
        <taxon>rosids</taxon>
        <taxon>malvids</taxon>
        <taxon>Malvales</taxon>
        <taxon>Dipterocarpaceae</taxon>
        <taxon>Rubroshorea</taxon>
    </lineage>
</organism>
<reference evidence="5 6" key="1">
    <citation type="journal article" date="2021" name="Commun. Biol.">
        <title>The genome of Shorea leprosula (Dipterocarpaceae) highlights the ecological relevance of drought in aseasonal tropical rainforests.</title>
        <authorList>
            <person name="Ng K.K.S."/>
            <person name="Kobayashi M.J."/>
            <person name="Fawcett J.A."/>
            <person name="Hatakeyama M."/>
            <person name="Paape T."/>
            <person name="Ng C.H."/>
            <person name="Ang C.C."/>
            <person name="Tnah L.H."/>
            <person name="Lee C.T."/>
            <person name="Nishiyama T."/>
            <person name="Sese J."/>
            <person name="O'Brien M.J."/>
            <person name="Copetti D."/>
            <person name="Mohd Noor M.I."/>
            <person name="Ong R.C."/>
            <person name="Putra M."/>
            <person name="Sireger I.Z."/>
            <person name="Indrioko S."/>
            <person name="Kosugi Y."/>
            <person name="Izuno A."/>
            <person name="Isagi Y."/>
            <person name="Lee S.L."/>
            <person name="Shimizu K.K."/>
        </authorList>
    </citation>
    <scope>NUCLEOTIDE SEQUENCE [LARGE SCALE GENOMIC DNA]</scope>
    <source>
        <strain evidence="5">214</strain>
    </source>
</reference>
<dbReference type="PRINTS" id="PR00634">
    <property type="entry name" value="BETALLERGEN"/>
</dbReference>
<evidence type="ECO:0000256" key="2">
    <source>
        <dbReference type="ARBA" id="ARBA00022821"/>
    </source>
</evidence>
<keyword evidence="3" id="KW-0568">Pathogenesis-related protein</keyword>
<dbReference type="PANTHER" id="PTHR31213:SF55">
    <property type="entry name" value="STRESS-INDUCED PROTEIN SAM22"/>
    <property type="match status" value="1"/>
</dbReference>
<accession>A0AAV5MLU1</accession>
<dbReference type="GO" id="GO:0038023">
    <property type="term" value="F:signaling receptor activity"/>
    <property type="evidence" value="ECO:0007669"/>
    <property type="project" value="InterPro"/>
</dbReference>
<evidence type="ECO:0000259" key="4">
    <source>
        <dbReference type="SMART" id="SM01037"/>
    </source>
</evidence>
<dbReference type="SMART" id="SM01037">
    <property type="entry name" value="Bet_v_1"/>
    <property type="match status" value="1"/>
</dbReference>
<dbReference type="InterPro" id="IPR023393">
    <property type="entry name" value="START-like_dom_sf"/>
</dbReference>
<evidence type="ECO:0000256" key="3">
    <source>
        <dbReference type="ARBA" id="ARBA00023265"/>
    </source>
</evidence>
<dbReference type="InterPro" id="IPR000916">
    <property type="entry name" value="Bet_v_I/MLP"/>
</dbReference>
<protein>
    <recommendedName>
        <fullName evidence="4">Bet v I/Major latex protein domain-containing protein</fullName>
    </recommendedName>
</protein>
<comment type="similarity">
    <text evidence="1">Belongs to the BetVI family.</text>
</comment>
<evidence type="ECO:0000256" key="1">
    <source>
        <dbReference type="ARBA" id="ARBA00009744"/>
    </source>
</evidence>
<dbReference type="GO" id="GO:0004864">
    <property type="term" value="F:protein phosphatase inhibitor activity"/>
    <property type="evidence" value="ECO:0007669"/>
    <property type="project" value="InterPro"/>
</dbReference>
<dbReference type="Gene3D" id="3.30.530.20">
    <property type="match status" value="1"/>
</dbReference>
<dbReference type="Proteomes" id="UP001054252">
    <property type="component" value="Unassembled WGS sequence"/>
</dbReference>
<dbReference type="GO" id="GO:0010427">
    <property type="term" value="F:abscisic acid binding"/>
    <property type="evidence" value="ECO:0007669"/>
    <property type="project" value="InterPro"/>
</dbReference>
<dbReference type="SUPFAM" id="SSF55961">
    <property type="entry name" value="Bet v1-like"/>
    <property type="match status" value="1"/>
</dbReference>
<feature type="domain" description="Bet v I/Major latex protein" evidence="4">
    <location>
        <begin position="10"/>
        <end position="153"/>
    </location>
</feature>
<comment type="caution">
    <text evidence="5">The sequence shown here is derived from an EMBL/GenBank/DDBJ whole genome shotgun (WGS) entry which is preliminary data.</text>
</comment>
<dbReference type="CDD" id="cd07816">
    <property type="entry name" value="Bet_v1-like"/>
    <property type="match status" value="1"/>
</dbReference>
<dbReference type="GO" id="GO:0005737">
    <property type="term" value="C:cytoplasm"/>
    <property type="evidence" value="ECO:0007669"/>
    <property type="project" value="TreeGrafter"/>
</dbReference>
<gene>
    <name evidence="5" type="ORF">SLEP1_g57104</name>
</gene>
<dbReference type="GO" id="GO:0005634">
    <property type="term" value="C:nucleus"/>
    <property type="evidence" value="ECO:0007669"/>
    <property type="project" value="TreeGrafter"/>
</dbReference>
<evidence type="ECO:0000313" key="6">
    <source>
        <dbReference type="Proteomes" id="UP001054252"/>
    </source>
</evidence>
<dbReference type="GO" id="GO:0009738">
    <property type="term" value="P:abscisic acid-activated signaling pathway"/>
    <property type="evidence" value="ECO:0007669"/>
    <property type="project" value="InterPro"/>
</dbReference>